<dbReference type="Proteomes" id="UP001196509">
    <property type="component" value="Unassembled WGS sequence"/>
</dbReference>
<dbReference type="EMBL" id="JAICBX010000004">
    <property type="protein sequence ID" value="MBW8639723.1"/>
    <property type="molecule type" value="Genomic_DNA"/>
</dbReference>
<protein>
    <submittedName>
        <fullName evidence="1">Uncharacterized protein</fullName>
    </submittedName>
</protein>
<dbReference type="RefSeq" id="WP_220230432.1">
    <property type="nucleotide sequence ID" value="NZ_JAICBX010000004.1"/>
</dbReference>
<keyword evidence="2" id="KW-1185">Reference proteome</keyword>
<evidence type="ECO:0000313" key="2">
    <source>
        <dbReference type="Proteomes" id="UP001196509"/>
    </source>
</evidence>
<sequence>MNILKSNRSADHVEAPLIARDHRARWFKRSFASCKDAYNKRRGERRPNPLMMRGLHIS</sequence>
<reference evidence="1" key="1">
    <citation type="submission" date="2021-08" db="EMBL/GenBank/DDBJ databases">
        <title>Hoeflea bacterium WL0058 sp. nov., isolated from the sediment.</title>
        <authorList>
            <person name="Wang L."/>
            <person name="Zhang D."/>
        </authorList>
    </citation>
    <scope>NUCLEOTIDE SEQUENCE</scope>
    <source>
        <strain evidence="1">WL0058</strain>
    </source>
</reference>
<evidence type="ECO:0000313" key="1">
    <source>
        <dbReference type="EMBL" id="MBW8639723.1"/>
    </source>
</evidence>
<gene>
    <name evidence="1" type="ORF">K1W69_21190</name>
</gene>
<accession>A0AAE2ZN65</accession>
<dbReference type="AlphaFoldDB" id="A0AAE2ZN65"/>
<comment type="caution">
    <text evidence="1">The sequence shown here is derived from an EMBL/GenBank/DDBJ whole genome shotgun (WGS) entry which is preliminary data.</text>
</comment>
<proteinExistence type="predicted"/>
<name>A0AAE2ZN65_9HYPH</name>
<organism evidence="1 2">
    <name type="scientific">Flavimaribacter sediminis</name>
    <dbReference type="NCBI Taxonomy" id="2865987"/>
    <lineage>
        <taxon>Bacteria</taxon>
        <taxon>Pseudomonadati</taxon>
        <taxon>Pseudomonadota</taxon>
        <taxon>Alphaproteobacteria</taxon>
        <taxon>Hyphomicrobiales</taxon>
        <taxon>Rhizobiaceae</taxon>
        <taxon>Flavimaribacter</taxon>
    </lineage>
</organism>